<sequence length="67" mass="7769">MGKVESLWLIDKCMKWRGFLTCHCERSVRSNPLNISEEIASEKTPRNDKQGNPSPVDDMFGFIIWIL</sequence>
<evidence type="ECO:0000313" key="3">
    <source>
        <dbReference type="Proteomes" id="UP000319783"/>
    </source>
</evidence>
<dbReference type="Proteomes" id="UP000319783">
    <property type="component" value="Unassembled WGS sequence"/>
</dbReference>
<protein>
    <submittedName>
        <fullName evidence="2">Uncharacterized protein</fullName>
    </submittedName>
</protein>
<comment type="caution">
    <text evidence="2">The sequence shown here is derived from an EMBL/GenBank/DDBJ whole genome shotgun (WGS) entry which is preliminary data.</text>
</comment>
<gene>
    <name evidence="2" type="ORF">JETT_1000</name>
</gene>
<evidence type="ECO:0000313" key="2">
    <source>
        <dbReference type="EMBL" id="TLD42657.1"/>
    </source>
</evidence>
<feature type="compositionally biased region" description="Basic and acidic residues" evidence="1">
    <location>
        <begin position="40"/>
        <end position="49"/>
    </location>
</feature>
<organism evidence="2 3">
    <name type="scientific">Candidatus Jettenia ecosi</name>
    <dbReference type="NCBI Taxonomy" id="2494326"/>
    <lineage>
        <taxon>Bacteria</taxon>
        <taxon>Pseudomonadati</taxon>
        <taxon>Planctomycetota</taxon>
        <taxon>Candidatus Brocadiia</taxon>
        <taxon>Candidatus Brocadiales</taxon>
        <taxon>Candidatus Brocadiaceae</taxon>
        <taxon>Candidatus Jettenia</taxon>
    </lineage>
</organism>
<dbReference type="EMBL" id="SULG01000015">
    <property type="protein sequence ID" value="TLD42657.1"/>
    <property type="molecule type" value="Genomic_DNA"/>
</dbReference>
<name>A0A533QD28_9BACT</name>
<dbReference type="AlphaFoldDB" id="A0A533QD28"/>
<reference evidence="2 3" key="1">
    <citation type="submission" date="2019-04" db="EMBL/GenBank/DDBJ databases">
        <title>Genome of a novel bacterium Candidatus Jettenia ecosi reconstructed from metagenome of an anammox bioreactor.</title>
        <authorList>
            <person name="Mardanov A.V."/>
            <person name="Beletsky A.V."/>
            <person name="Ravin N.V."/>
            <person name="Botchkova E.A."/>
            <person name="Litti Y.V."/>
            <person name="Nozhevnikova A.N."/>
        </authorList>
    </citation>
    <scope>NUCLEOTIDE SEQUENCE [LARGE SCALE GENOMIC DNA]</scope>
    <source>
        <strain evidence="2">J2</strain>
    </source>
</reference>
<feature type="region of interest" description="Disordered" evidence="1">
    <location>
        <begin position="36"/>
        <end position="55"/>
    </location>
</feature>
<proteinExistence type="predicted"/>
<evidence type="ECO:0000256" key="1">
    <source>
        <dbReference type="SAM" id="MobiDB-lite"/>
    </source>
</evidence>
<accession>A0A533QD28</accession>